<feature type="transmembrane region" description="Helical" evidence="1">
    <location>
        <begin position="82"/>
        <end position="103"/>
    </location>
</feature>
<accession>A0A1Q3AV70</accession>
<feature type="transmembrane region" description="Helical" evidence="1">
    <location>
        <begin position="53"/>
        <end position="76"/>
    </location>
</feature>
<name>A0A1Q3AV70_CEPFO</name>
<keyword evidence="3" id="KW-1185">Reference proteome</keyword>
<dbReference type="OrthoDB" id="10593683at2759"/>
<gene>
    <name evidence="2" type="ORF">CFOL_v3_03177</name>
</gene>
<keyword evidence="1" id="KW-1133">Transmembrane helix</keyword>
<evidence type="ECO:0000256" key="1">
    <source>
        <dbReference type="SAM" id="Phobius"/>
    </source>
</evidence>
<evidence type="ECO:0000313" key="3">
    <source>
        <dbReference type="Proteomes" id="UP000187406"/>
    </source>
</evidence>
<dbReference type="EMBL" id="BDDD01000120">
    <property type="protein sequence ID" value="GAV59646.1"/>
    <property type="molecule type" value="Genomic_DNA"/>
</dbReference>
<protein>
    <submittedName>
        <fullName evidence="2">Uncharacterized protein</fullName>
    </submittedName>
</protein>
<keyword evidence="1" id="KW-0812">Transmembrane</keyword>
<comment type="caution">
    <text evidence="2">The sequence shown here is derived from an EMBL/GenBank/DDBJ whole genome shotgun (WGS) entry which is preliminary data.</text>
</comment>
<organism evidence="2 3">
    <name type="scientific">Cephalotus follicularis</name>
    <name type="common">Albany pitcher plant</name>
    <dbReference type="NCBI Taxonomy" id="3775"/>
    <lineage>
        <taxon>Eukaryota</taxon>
        <taxon>Viridiplantae</taxon>
        <taxon>Streptophyta</taxon>
        <taxon>Embryophyta</taxon>
        <taxon>Tracheophyta</taxon>
        <taxon>Spermatophyta</taxon>
        <taxon>Magnoliopsida</taxon>
        <taxon>eudicotyledons</taxon>
        <taxon>Gunneridae</taxon>
        <taxon>Pentapetalae</taxon>
        <taxon>rosids</taxon>
        <taxon>fabids</taxon>
        <taxon>Oxalidales</taxon>
        <taxon>Cephalotaceae</taxon>
        <taxon>Cephalotus</taxon>
    </lineage>
</organism>
<dbReference type="Proteomes" id="UP000187406">
    <property type="component" value="Unassembled WGS sequence"/>
</dbReference>
<proteinExistence type="predicted"/>
<dbReference type="AlphaFoldDB" id="A0A1Q3AV70"/>
<evidence type="ECO:0000313" key="2">
    <source>
        <dbReference type="EMBL" id="GAV59646.1"/>
    </source>
</evidence>
<reference evidence="3" key="1">
    <citation type="submission" date="2016-04" db="EMBL/GenBank/DDBJ databases">
        <title>Cephalotus genome sequencing.</title>
        <authorList>
            <person name="Fukushima K."/>
            <person name="Hasebe M."/>
            <person name="Fang X."/>
        </authorList>
    </citation>
    <scope>NUCLEOTIDE SEQUENCE [LARGE SCALE GENOMIC DNA]</scope>
    <source>
        <strain evidence="3">cv. St1</strain>
    </source>
</reference>
<dbReference type="InParanoid" id="A0A1Q3AV70"/>
<sequence length="177" mass="19167">MSASASSASSSMLRPSFSILWIRLPKVLGSSRLKPEVRSAVSKRRSTRSFTDLSFLSASALFLSSSMIGFSGLISMVFLLDIYPAMLLSLKACAFMILSMLAVHPYSPVTKQQGESTTRSETTTFSILSPNTSLITLQRPSNWAFNSSAFFFSSSVSSSFRPSLVADTSFLPSNSLS</sequence>
<keyword evidence="1" id="KW-0472">Membrane</keyword>